<dbReference type="InterPro" id="IPR041662">
    <property type="entry name" value="SusD-like_2"/>
</dbReference>
<protein>
    <submittedName>
        <fullName evidence="2">SusD/RagB family nutrient-binding outer membrane lipoprotein</fullName>
    </submittedName>
</protein>
<keyword evidence="3" id="KW-1185">Reference proteome</keyword>
<dbReference type="RefSeq" id="WP_121122337.1">
    <property type="nucleotide sequence ID" value="NZ_RBWS01000005.1"/>
</dbReference>
<reference evidence="2 3" key="1">
    <citation type="submission" date="2018-10" db="EMBL/GenBank/DDBJ databases">
        <title>Sphingobacterium sp. M05W1-28.</title>
        <authorList>
            <person name="Cai H."/>
        </authorList>
    </citation>
    <scope>NUCLEOTIDE SEQUENCE [LARGE SCALE GENOMIC DNA]</scope>
    <source>
        <strain evidence="2 3">M05W1-28</strain>
    </source>
</reference>
<organism evidence="2 3">
    <name type="scientific">Sphingobacterium puteale</name>
    <dbReference type="NCBI Taxonomy" id="2420510"/>
    <lineage>
        <taxon>Bacteria</taxon>
        <taxon>Pseudomonadati</taxon>
        <taxon>Bacteroidota</taxon>
        <taxon>Sphingobacteriia</taxon>
        <taxon>Sphingobacteriales</taxon>
        <taxon>Sphingobacteriaceae</taxon>
        <taxon>Sphingobacterium</taxon>
    </lineage>
</organism>
<feature type="chain" id="PRO_5019108699" evidence="1">
    <location>
        <begin position="26"/>
        <end position="534"/>
    </location>
</feature>
<comment type="caution">
    <text evidence="2">The sequence shown here is derived from an EMBL/GenBank/DDBJ whole genome shotgun (WGS) entry which is preliminary data.</text>
</comment>
<evidence type="ECO:0000313" key="2">
    <source>
        <dbReference type="EMBL" id="RKO72394.1"/>
    </source>
</evidence>
<dbReference type="AlphaFoldDB" id="A0A420W1H5"/>
<keyword evidence="2" id="KW-0449">Lipoprotein</keyword>
<proteinExistence type="predicted"/>
<name>A0A420W1H5_9SPHI</name>
<sequence length="534" mass="59975">MKKNIRPIITTLAVACLLTATSCTKDFDKINTNPVTNISDKFNPNFVLSSAQLNYTGSLDLAYDSFRSNFSLAGPIVQALANCTQEWRGDKYLIFEEHTAAYWGTGSVGSYIEQVRNIVDVIENTRGKEQYKNLYQVARIWRAVILARITDLYGDVPYSEAGLGYYQKIYLPKYDKQQDIYNSMLKELDEASTALQLGGDKVSGDIIYKGDINKWKKFANSFMLRLAMRLVKVDEGKAKEYAQKAITNTFASNEDNAFIKHDVNGARITQNRNSQVLLGLVGSQDYYYGKWSNTFIDFLKKSNDPRLGKIAVTKIYTSLSNKNQSANYVTNPDVQKGMPNGKQVDAANGNAFDIRKDPSFTDYPDYSSPNPNMFKLDGITFILSYGQTELLKAEAAKRWGIGGTAQAHYQNGVKAAMTCLSQYDAKLAIADGEADAYLKANPYNDTEGLKQINEQYWAHTNTLLDFYESWNNWKRSGFPNLIPVKHPNNSTGGVIPRRYPYPISEASNNPDHYKTASNAVTGGDSYTGRVWWDK</sequence>
<accession>A0A420W1H5</accession>
<dbReference type="EMBL" id="RBWS01000005">
    <property type="protein sequence ID" value="RKO72394.1"/>
    <property type="molecule type" value="Genomic_DNA"/>
</dbReference>
<dbReference type="InterPro" id="IPR011990">
    <property type="entry name" value="TPR-like_helical_dom_sf"/>
</dbReference>
<keyword evidence="1" id="KW-0732">Signal</keyword>
<feature type="signal peptide" evidence="1">
    <location>
        <begin position="1"/>
        <end position="25"/>
    </location>
</feature>
<dbReference type="SUPFAM" id="SSF48452">
    <property type="entry name" value="TPR-like"/>
    <property type="match status" value="1"/>
</dbReference>
<dbReference type="PROSITE" id="PS51257">
    <property type="entry name" value="PROKAR_LIPOPROTEIN"/>
    <property type="match status" value="1"/>
</dbReference>
<dbReference type="OrthoDB" id="9766256at2"/>
<dbReference type="Gene3D" id="1.25.40.390">
    <property type="match status" value="1"/>
</dbReference>
<dbReference type="Proteomes" id="UP000282423">
    <property type="component" value="Unassembled WGS sequence"/>
</dbReference>
<evidence type="ECO:0000256" key="1">
    <source>
        <dbReference type="SAM" id="SignalP"/>
    </source>
</evidence>
<dbReference type="Pfam" id="PF12771">
    <property type="entry name" value="SusD-like_2"/>
    <property type="match status" value="1"/>
</dbReference>
<evidence type="ECO:0000313" key="3">
    <source>
        <dbReference type="Proteomes" id="UP000282423"/>
    </source>
</evidence>
<gene>
    <name evidence="2" type="ORF">D7322_06210</name>
</gene>